<name>A0A6C0CEY9_9ZZZZ</name>
<protein>
    <submittedName>
        <fullName evidence="1">Uncharacterized protein</fullName>
    </submittedName>
</protein>
<proteinExistence type="predicted"/>
<dbReference type="EMBL" id="MN739403">
    <property type="protein sequence ID" value="QHT02873.1"/>
    <property type="molecule type" value="Genomic_DNA"/>
</dbReference>
<sequence length="247" mass="29332">MDDILYLVHAVSEYDNSKPYVNLRPSPLTSSDVQFPGVFFTLITKQNRHREPLYEDDNVLIFSKKLLLQHNFHININDYNGFINEKNTYFSWQLDDAVKKIAEMPVNEKLYVGNEVVFHDPIPMKYLCLYIQKYNISKELTPKTLFTKETSLFLPNNEIYNDEEPDMTKIPFYCIPNEENYTGDNKFDISSIKFYKKMAKMCNIKVFKSDSRDDIIKKIKDNIEYSYNNREKLKIDIFKDFTISLKK</sequence>
<dbReference type="AlphaFoldDB" id="A0A6C0CEY9"/>
<organism evidence="1">
    <name type="scientific">viral metagenome</name>
    <dbReference type="NCBI Taxonomy" id="1070528"/>
    <lineage>
        <taxon>unclassified sequences</taxon>
        <taxon>metagenomes</taxon>
        <taxon>organismal metagenomes</taxon>
    </lineage>
</organism>
<reference evidence="1" key="1">
    <citation type="journal article" date="2020" name="Nature">
        <title>Giant virus diversity and host interactions through global metagenomics.</title>
        <authorList>
            <person name="Schulz F."/>
            <person name="Roux S."/>
            <person name="Paez-Espino D."/>
            <person name="Jungbluth S."/>
            <person name="Walsh D.A."/>
            <person name="Denef V.J."/>
            <person name="McMahon K.D."/>
            <person name="Konstantinidis K.T."/>
            <person name="Eloe-Fadrosh E.A."/>
            <person name="Kyrpides N.C."/>
            <person name="Woyke T."/>
        </authorList>
    </citation>
    <scope>NUCLEOTIDE SEQUENCE</scope>
    <source>
        <strain evidence="1">GVMAG-M-3300020727-4</strain>
    </source>
</reference>
<evidence type="ECO:0000313" key="1">
    <source>
        <dbReference type="EMBL" id="QHT02873.1"/>
    </source>
</evidence>
<accession>A0A6C0CEY9</accession>